<dbReference type="OrthoDB" id="70250at2759"/>
<sequence length="440" mass="50535">MNPSTRRILEEAYSYYETAWIIAYTILRYPVMAPITFLVFLARVIAEVGLWILNSNTNVSGVALKDVSTFGYQINLRLQQACFWPWQYAEWRNSPQKLSPLCQAQYIGFYNTVWLIVNDIILGLTLGGFLMTNSNILALQFLSLCDYFTQDGITVVIDWLMGWPPPAGLKLNSELNGFLGQLFLWILQIWKESMVPLRASLPYVIYTIGFAGHFGATISLSLLSDLVAAFTMHLYLFYVVAAKIYSWQVDAILSLLTIFRGKKMNVLRNRVDNAEFDLDQLLVGTILFTLLVFLFPTVAVYYLLFTLTRVGVVLIQGVFEVMLAFLNHFPLFAIMLRIKEPSRLPAGVKFTLLKPTKSAHGTVYLKMDNVPIGISTIFYQYIYIVDRLVTYYLTSAMTKSFFSGRAIPRVPRLQYPTLPERDFERFPNLKEVWDYFLTCF</sequence>
<dbReference type="PANTHER" id="PTHR21329:SF3">
    <property type="entry name" value="PHOSPHATIDYLINOSITOL N-ACETYLGLUCOSAMINYLTRANSFERASE SUBUNIT Q"/>
    <property type="match status" value="1"/>
</dbReference>
<keyword evidence="1" id="KW-1133">Transmembrane helix</keyword>
<evidence type="ECO:0000313" key="3">
    <source>
        <dbReference type="Proteomes" id="UP000193642"/>
    </source>
</evidence>
<reference evidence="2 3" key="1">
    <citation type="submission" date="2016-07" db="EMBL/GenBank/DDBJ databases">
        <title>Pervasive Adenine N6-methylation of Active Genes in Fungi.</title>
        <authorList>
            <consortium name="DOE Joint Genome Institute"/>
            <person name="Mondo S.J."/>
            <person name="Dannebaum R.O."/>
            <person name="Kuo R.C."/>
            <person name="Labutti K."/>
            <person name="Haridas S."/>
            <person name="Kuo A."/>
            <person name="Salamov A."/>
            <person name="Ahrendt S.R."/>
            <person name="Lipzen A."/>
            <person name="Sullivan W."/>
            <person name="Andreopoulos W.B."/>
            <person name="Clum A."/>
            <person name="Lindquist E."/>
            <person name="Daum C."/>
            <person name="Ramamoorthy G.K."/>
            <person name="Gryganskyi A."/>
            <person name="Culley D."/>
            <person name="Magnuson J.K."/>
            <person name="James T.Y."/>
            <person name="O'Malley M.A."/>
            <person name="Stajich J.E."/>
            <person name="Spatafora J.W."/>
            <person name="Visel A."/>
            <person name="Grigoriev I.V."/>
        </authorList>
    </citation>
    <scope>NUCLEOTIDE SEQUENCE [LARGE SCALE GENOMIC DNA]</scope>
    <source>
        <strain evidence="2 3">JEL800</strain>
    </source>
</reference>
<accession>A0A1Y2B621</accession>
<dbReference type="Proteomes" id="UP000193642">
    <property type="component" value="Unassembled WGS sequence"/>
</dbReference>
<feature type="transmembrane region" description="Helical" evidence="1">
    <location>
        <begin position="280"/>
        <end position="304"/>
    </location>
</feature>
<dbReference type="GO" id="GO:0005783">
    <property type="term" value="C:endoplasmic reticulum"/>
    <property type="evidence" value="ECO:0007669"/>
    <property type="project" value="TreeGrafter"/>
</dbReference>
<keyword evidence="3" id="KW-1185">Reference proteome</keyword>
<proteinExistence type="predicted"/>
<feature type="transmembrane region" description="Helical" evidence="1">
    <location>
        <begin position="310"/>
        <end position="334"/>
    </location>
</feature>
<dbReference type="InterPro" id="IPR007720">
    <property type="entry name" value="PigQ/GPI1"/>
</dbReference>
<keyword evidence="1" id="KW-0472">Membrane</keyword>
<dbReference type="GO" id="GO:0006506">
    <property type="term" value="P:GPI anchor biosynthetic process"/>
    <property type="evidence" value="ECO:0007669"/>
    <property type="project" value="InterPro"/>
</dbReference>
<feature type="transmembrane region" description="Helical" evidence="1">
    <location>
        <begin position="235"/>
        <end position="259"/>
    </location>
</feature>
<feature type="transmembrane region" description="Helical" evidence="1">
    <location>
        <begin position="203"/>
        <end position="223"/>
    </location>
</feature>
<evidence type="ECO:0000256" key="1">
    <source>
        <dbReference type="SAM" id="Phobius"/>
    </source>
</evidence>
<name>A0A1Y2B621_9FUNG</name>
<dbReference type="STRING" id="329046.A0A1Y2B621"/>
<dbReference type="Pfam" id="PF05024">
    <property type="entry name" value="Gpi1"/>
    <property type="match status" value="1"/>
</dbReference>
<gene>
    <name evidence="2" type="ORF">BCR33DRAFT_724545</name>
</gene>
<feature type="transmembrane region" description="Helical" evidence="1">
    <location>
        <begin position="113"/>
        <end position="132"/>
    </location>
</feature>
<evidence type="ECO:0000313" key="2">
    <source>
        <dbReference type="EMBL" id="ORY29927.1"/>
    </source>
</evidence>
<keyword evidence="1" id="KW-0812">Transmembrane</keyword>
<feature type="transmembrane region" description="Helical" evidence="1">
    <location>
        <begin position="21"/>
        <end position="46"/>
    </location>
</feature>
<organism evidence="2 3">
    <name type="scientific">Rhizoclosmatium globosum</name>
    <dbReference type="NCBI Taxonomy" id="329046"/>
    <lineage>
        <taxon>Eukaryota</taxon>
        <taxon>Fungi</taxon>
        <taxon>Fungi incertae sedis</taxon>
        <taxon>Chytridiomycota</taxon>
        <taxon>Chytridiomycota incertae sedis</taxon>
        <taxon>Chytridiomycetes</taxon>
        <taxon>Chytridiales</taxon>
        <taxon>Chytriomycetaceae</taxon>
        <taxon>Rhizoclosmatium</taxon>
    </lineage>
</organism>
<dbReference type="GO" id="GO:0016020">
    <property type="term" value="C:membrane"/>
    <property type="evidence" value="ECO:0007669"/>
    <property type="project" value="InterPro"/>
</dbReference>
<dbReference type="AlphaFoldDB" id="A0A1Y2B621"/>
<dbReference type="PANTHER" id="PTHR21329">
    <property type="entry name" value="PHOSPHATIDYLINOSITOL N-ACETYLGLUCOSAMINYLTRANSFERASE SUBUNIT Q-RELATED"/>
    <property type="match status" value="1"/>
</dbReference>
<comment type="caution">
    <text evidence="2">The sequence shown here is derived from an EMBL/GenBank/DDBJ whole genome shotgun (WGS) entry which is preliminary data.</text>
</comment>
<dbReference type="EMBL" id="MCGO01000085">
    <property type="protein sequence ID" value="ORY29927.1"/>
    <property type="molecule type" value="Genomic_DNA"/>
</dbReference>
<protein>
    <submittedName>
        <fullName evidence="2">Gpi1-domain-containing protein</fullName>
    </submittedName>
</protein>